<reference evidence="1 2" key="1">
    <citation type="submission" date="2018-06" db="EMBL/GenBank/DDBJ databases">
        <title>Genomic Encyclopedia of Archaeal and Bacterial Type Strains, Phase II (KMG-II): from individual species to whole genera.</title>
        <authorList>
            <person name="Goeker M."/>
        </authorList>
    </citation>
    <scope>NUCLEOTIDE SEQUENCE [LARGE SCALE GENOMIC DNA]</scope>
    <source>
        <strain evidence="1 2">DSM 15361</strain>
    </source>
</reference>
<sequence length="429" mass="49375">MPKKVLIVLYYWPPAGGPGVQRWLKFAKYLPEFGIEPIIYAPKNPNYPIVDESLLKEIPTNIKIVKQPIFEPYGFAKIFSKNKTETISSGIIQKKKKQSFLEKMLLFIRGNFFVPDARKFWVKPSVKFLKNFIQKEGIETVITTGPPHSLHLIGLQLKQELGIKWITDFRDPWTTIGYHQELKLTQKNKKKHIALEKEVLQQADTILVTSFTTHKEFASKTNQPVVTITNGFDGEIAKADVELDEKFTISHIGSLLSKRNPTVLWKVLNDLCRENEAFKKALHIQLIGKVSEEVLNDLATSYLKDNFKYLGYLNHSKIKSYQESSQVLLLVEIDSEITQGIVPGKLFEYLKSNRPILALGPKNWDVGVILKSVERETYFLHDDYEGLKKRILAYFNFYLENRLEVKTASISTYHRQALTSQLASILKEK</sequence>
<evidence type="ECO:0000313" key="2">
    <source>
        <dbReference type="Proteomes" id="UP000249542"/>
    </source>
</evidence>
<evidence type="ECO:0008006" key="3">
    <source>
        <dbReference type="Google" id="ProtNLM"/>
    </source>
</evidence>
<dbReference type="SUPFAM" id="SSF53756">
    <property type="entry name" value="UDP-Glycosyltransferase/glycogen phosphorylase"/>
    <property type="match status" value="1"/>
</dbReference>
<accession>A0A2W7IAY2</accession>
<name>A0A2W7IAY2_9FLAO</name>
<protein>
    <recommendedName>
        <fullName evidence="3">Glycosyl transferase family 4</fullName>
    </recommendedName>
</protein>
<dbReference type="Gene3D" id="3.40.50.2000">
    <property type="entry name" value="Glycogen Phosphorylase B"/>
    <property type="match status" value="2"/>
</dbReference>
<gene>
    <name evidence="1" type="ORF">LX95_01018</name>
</gene>
<organism evidence="1 2">
    <name type="scientific">Mesonia algae</name>
    <dbReference type="NCBI Taxonomy" id="213248"/>
    <lineage>
        <taxon>Bacteria</taxon>
        <taxon>Pseudomonadati</taxon>
        <taxon>Bacteroidota</taxon>
        <taxon>Flavobacteriia</taxon>
        <taxon>Flavobacteriales</taxon>
        <taxon>Flavobacteriaceae</taxon>
        <taxon>Mesonia</taxon>
    </lineage>
</organism>
<keyword evidence="2" id="KW-1185">Reference proteome</keyword>
<comment type="caution">
    <text evidence="1">The sequence shown here is derived from an EMBL/GenBank/DDBJ whole genome shotgun (WGS) entry which is preliminary data.</text>
</comment>
<dbReference type="RefSeq" id="WP_111540346.1">
    <property type="nucleotide sequence ID" value="NZ_QKYV01000002.1"/>
</dbReference>
<dbReference type="AlphaFoldDB" id="A0A2W7IAY2"/>
<dbReference type="Proteomes" id="UP000249542">
    <property type="component" value="Unassembled WGS sequence"/>
</dbReference>
<proteinExistence type="predicted"/>
<evidence type="ECO:0000313" key="1">
    <source>
        <dbReference type="EMBL" id="PZW42702.1"/>
    </source>
</evidence>
<dbReference type="EMBL" id="QKYV01000002">
    <property type="protein sequence ID" value="PZW42702.1"/>
    <property type="molecule type" value="Genomic_DNA"/>
</dbReference>